<sequence length="82" mass="9532">MRSIKEEVKKGAEGNDFFEVAKLLRDSIHRPNPIKSACGRFAPELSTFHYFQLKKHLFNALPLTVKFSDNQKRAVSRSFLFF</sequence>
<organism evidence="1 2">
    <name type="scientific">Eubacterium maltosivorans</name>
    <dbReference type="NCBI Taxonomy" id="2041044"/>
    <lineage>
        <taxon>Bacteria</taxon>
        <taxon>Bacillati</taxon>
        <taxon>Bacillota</taxon>
        <taxon>Clostridia</taxon>
        <taxon>Eubacteriales</taxon>
        <taxon>Eubacteriaceae</taxon>
        <taxon>Eubacterium</taxon>
    </lineage>
</organism>
<evidence type="ECO:0000313" key="2">
    <source>
        <dbReference type="Proteomes" id="UP000218387"/>
    </source>
</evidence>
<protein>
    <submittedName>
        <fullName evidence="1">Uncharacterized protein</fullName>
    </submittedName>
</protein>
<dbReference type="Proteomes" id="UP000218387">
    <property type="component" value="Chromosome"/>
</dbReference>
<accession>A0A4P9CEK4</accession>
<reference evidence="1 2" key="1">
    <citation type="submission" date="2018-05" db="EMBL/GenBank/DDBJ databases">
        <title>Genome comparison of Eubacterium sp.</title>
        <authorList>
            <person name="Feng Y."/>
            <person name="Sanchez-Andrea I."/>
            <person name="Stams A.J.M."/>
            <person name="De Vos W.M."/>
        </authorList>
    </citation>
    <scope>NUCLEOTIDE SEQUENCE [LARGE SCALE GENOMIC DNA]</scope>
    <source>
        <strain evidence="1 2">YI</strain>
    </source>
</reference>
<proteinExistence type="predicted"/>
<name>A0A4P9CEK4_EUBML</name>
<keyword evidence="2" id="KW-1185">Reference proteome</keyword>
<evidence type="ECO:0000313" key="1">
    <source>
        <dbReference type="EMBL" id="QCT73162.1"/>
    </source>
</evidence>
<dbReference type="EMBL" id="CP029487">
    <property type="protein sequence ID" value="QCT73162.1"/>
    <property type="molecule type" value="Genomic_DNA"/>
</dbReference>
<dbReference type="KEGG" id="emt:CPZ25_018190"/>
<dbReference type="AlphaFoldDB" id="A0A4P9CEK4"/>
<gene>
    <name evidence="1" type="ORF">CPZ25_018190</name>
</gene>